<comment type="caution">
    <text evidence="1">The sequence shown here is derived from an EMBL/GenBank/DDBJ whole genome shotgun (WGS) entry which is preliminary data.</text>
</comment>
<dbReference type="GO" id="GO:0032979">
    <property type="term" value="P:protein insertion into mitochondrial inner membrane from matrix"/>
    <property type="evidence" value="ECO:0007669"/>
    <property type="project" value="InterPro"/>
</dbReference>
<organism evidence="1 2">
    <name type="scientific">Diutina rugosa</name>
    <name type="common">Yeast</name>
    <name type="synonym">Candida rugosa</name>
    <dbReference type="NCBI Taxonomy" id="5481"/>
    <lineage>
        <taxon>Eukaryota</taxon>
        <taxon>Fungi</taxon>
        <taxon>Dikarya</taxon>
        <taxon>Ascomycota</taxon>
        <taxon>Saccharomycotina</taxon>
        <taxon>Pichiomycetes</taxon>
        <taxon>Debaryomycetaceae</taxon>
        <taxon>Diutina</taxon>
    </lineage>
</organism>
<evidence type="ECO:0000313" key="2">
    <source>
        <dbReference type="Proteomes" id="UP000449547"/>
    </source>
</evidence>
<dbReference type="OMA" id="MMIPGRP"/>
<name>A0A642UUJ4_DIURU</name>
<dbReference type="GO" id="GO:0005743">
    <property type="term" value="C:mitochondrial inner membrane"/>
    <property type="evidence" value="ECO:0007669"/>
    <property type="project" value="InterPro"/>
</dbReference>
<dbReference type="InterPro" id="IPR024621">
    <property type="entry name" value="Mba1"/>
</dbReference>
<dbReference type="Pfam" id="PF07961">
    <property type="entry name" value="MBA1"/>
    <property type="match status" value="1"/>
</dbReference>
<dbReference type="GeneID" id="54779945"/>
<dbReference type="OrthoDB" id="19619at2759"/>
<sequence>MMSIRLGLRVIGSSVGASHAWVPTRGFALTRVLNAKKKKEPSGDLSMVPIGSIGVMADFYVAPKVFKAPISKWGRLLARRVIQFAVNTYSIAKYKRETKLKLEFNQWKETAMEQFVRTNKVFAAACNKRASERKSYIERQLNDCTGTEVINQLAVRAATFPAGTKISWDLVSVDTNPKVISFNALPDQNNLTAFIQFIVQVTTTQKVTITAANADPKETVRQVKDNLVFTLDPFAEEQRLVGSLFESDYDRKVQPDGSLITPKTMLAFTKKCADIYRPNPQEIAASK</sequence>
<accession>A0A642UUJ4</accession>
<reference evidence="1 2" key="1">
    <citation type="submission" date="2019-07" db="EMBL/GenBank/DDBJ databases">
        <title>Genome assembly of two rare yeast pathogens: Diutina rugosa and Trichomonascus ciferrii.</title>
        <authorList>
            <person name="Mixao V."/>
            <person name="Saus E."/>
            <person name="Hansen A."/>
            <person name="Lass-Flor C."/>
            <person name="Gabaldon T."/>
        </authorList>
    </citation>
    <scope>NUCLEOTIDE SEQUENCE [LARGE SCALE GENOMIC DNA]</scope>
    <source>
        <strain evidence="1 2">CBS 613</strain>
    </source>
</reference>
<keyword evidence="2" id="KW-1185">Reference proteome</keyword>
<dbReference type="AlphaFoldDB" id="A0A642UUJ4"/>
<dbReference type="EMBL" id="SWFT01000039">
    <property type="protein sequence ID" value="KAA8905915.1"/>
    <property type="molecule type" value="Genomic_DNA"/>
</dbReference>
<proteinExistence type="predicted"/>
<gene>
    <name evidence="1" type="ORF">DIURU_001292</name>
</gene>
<protein>
    <submittedName>
        <fullName evidence="1">Uncharacterized protein</fullName>
    </submittedName>
</protein>
<dbReference type="Proteomes" id="UP000449547">
    <property type="component" value="Unassembled WGS sequence"/>
</dbReference>
<dbReference type="RefSeq" id="XP_034013896.1">
    <property type="nucleotide sequence ID" value="XM_034153819.1"/>
</dbReference>
<dbReference type="Gene3D" id="3.10.450.240">
    <property type="match status" value="1"/>
</dbReference>
<dbReference type="VEuPathDB" id="FungiDB:DIURU_001292"/>
<evidence type="ECO:0000313" key="1">
    <source>
        <dbReference type="EMBL" id="KAA8905915.1"/>
    </source>
</evidence>